<name>A0A0F8ZQ46_9ZZZZ</name>
<dbReference type="HAMAP" id="MF_01365_B">
    <property type="entry name" value="Ribosomal_uL6_B"/>
    <property type="match status" value="1"/>
</dbReference>
<evidence type="ECO:0000256" key="2">
    <source>
        <dbReference type="ARBA" id="ARBA00023274"/>
    </source>
</evidence>
<dbReference type="Pfam" id="PF00347">
    <property type="entry name" value="Ribosomal_L6"/>
    <property type="match status" value="2"/>
</dbReference>
<dbReference type="InterPro" id="IPR020040">
    <property type="entry name" value="Ribosomal_uL6_a/b-dom"/>
</dbReference>
<protein>
    <recommendedName>
        <fullName evidence="3">Large ribosomal subunit protein uL6 alpha-beta domain-containing protein</fullName>
    </recommendedName>
</protein>
<dbReference type="PANTHER" id="PTHR11655:SF14">
    <property type="entry name" value="LARGE RIBOSOMAL SUBUNIT PROTEIN UL6M"/>
    <property type="match status" value="1"/>
</dbReference>
<dbReference type="InterPro" id="IPR002358">
    <property type="entry name" value="Ribosomal_uL6_CS"/>
</dbReference>
<evidence type="ECO:0000313" key="4">
    <source>
        <dbReference type="EMBL" id="KKK68534.1"/>
    </source>
</evidence>
<dbReference type="EMBL" id="LAZR01059088">
    <property type="protein sequence ID" value="KKK68534.1"/>
    <property type="molecule type" value="Genomic_DNA"/>
</dbReference>
<dbReference type="PANTHER" id="PTHR11655">
    <property type="entry name" value="60S/50S RIBOSOMAL PROTEIN L6/L9"/>
    <property type="match status" value="1"/>
</dbReference>
<dbReference type="GO" id="GO:0002181">
    <property type="term" value="P:cytoplasmic translation"/>
    <property type="evidence" value="ECO:0007669"/>
    <property type="project" value="TreeGrafter"/>
</dbReference>
<dbReference type="AlphaFoldDB" id="A0A0F8ZQ46"/>
<feature type="non-terminal residue" evidence="4">
    <location>
        <position position="221"/>
    </location>
</feature>
<dbReference type="InterPro" id="IPR036789">
    <property type="entry name" value="Ribosomal_uL6-like_a/b-dom_sf"/>
</dbReference>
<proteinExistence type="inferred from homology"/>
<dbReference type="GO" id="GO:0003735">
    <property type="term" value="F:structural constituent of ribosome"/>
    <property type="evidence" value="ECO:0007669"/>
    <property type="project" value="InterPro"/>
</dbReference>
<dbReference type="GO" id="GO:0019843">
    <property type="term" value="F:rRNA binding"/>
    <property type="evidence" value="ECO:0007669"/>
    <property type="project" value="InterPro"/>
</dbReference>
<dbReference type="InterPro" id="IPR019906">
    <property type="entry name" value="Ribosomal_uL6_bac-type"/>
</dbReference>
<dbReference type="Gene3D" id="3.90.930.12">
    <property type="entry name" value="Ribosomal protein L6, alpha-beta domain"/>
    <property type="match status" value="2"/>
</dbReference>
<dbReference type="NCBIfam" id="TIGR03654">
    <property type="entry name" value="L6_bact"/>
    <property type="match status" value="1"/>
</dbReference>
<keyword evidence="1" id="KW-0689">Ribosomal protein</keyword>
<dbReference type="GO" id="GO:0022625">
    <property type="term" value="C:cytosolic large ribosomal subunit"/>
    <property type="evidence" value="ECO:0007669"/>
    <property type="project" value="TreeGrafter"/>
</dbReference>
<keyword evidence="2" id="KW-0687">Ribonucleoprotein</keyword>
<gene>
    <name evidence="4" type="ORF">LCGC14_2943080</name>
</gene>
<dbReference type="InterPro" id="IPR000702">
    <property type="entry name" value="Ribosomal_uL6-like"/>
</dbReference>
<feature type="domain" description="Large ribosomal subunit protein uL6 alpha-beta" evidence="3">
    <location>
        <begin position="13"/>
        <end position="82"/>
    </location>
</feature>
<accession>A0A0F8ZQ46</accession>
<dbReference type="PRINTS" id="PR00059">
    <property type="entry name" value="RIBOSOMALL6"/>
</dbReference>
<feature type="domain" description="Large ribosomal subunit protein uL6 alpha-beta" evidence="3">
    <location>
        <begin position="93"/>
        <end position="174"/>
    </location>
</feature>
<sequence>MSRIGKKPIPILDGVKVALRGRTVNVEGPKGKLSWTHRVEVTVAVDEDAKLVTVTRENDLRLSKALHGTTRTLIANMIEGCLNGYSKELQIYGVGYGVSVQGDRVQLSLGYAYPRSFDVPEAIVIDVKVPQARGDTEPAVFSVAGPDKQAVGEFAARLRKARPPEPYKGKGVRYTGERIRRKAGKAFAGAGGTLNLGQSNYIKDKGYGMGRYIGRITSPIT</sequence>
<comment type="caution">
    <text evidence="4">The sequence shown here is derived from an EMBL/GenBank/DDBJ whole genome shotgun (WGS) entry which is preliminary data.</text>
</comment>
<organism evidence="4">
    <name type="scientific">marine sediment metagenome</name>
    <dbReference type="NCBI Taxonomy" id="412755"/>
    <lineage>
        <taxon>unclassified sequences</taxon>
        <taxon>metagenomes</taxon>
        <taxon>ecological metagenomes</taxon>
    </lineage>
</organism>
<dbReference type="PIRSF" id="PIRSF002162">
    <property type="entry name" value="Ribosomal_L6"/>
    <property type="match status" value="1"/>
</dbReference>
<dbReference type="SUPFAM" id="SSF56053">
    <property type="entry name" value="Ribosomal protein L6"/>
    <property type="match status" value="2"/>
</dbReference>
<dbReference type="PROSITE" id="PS00525">
    <property type="entry name" value="RIBOSOMAL_L6_1"/>
    <property type="match status" value="1"/>
</dbReference>
<evidence type="ECO:0000259" key="3">
    <source>
        <dbReference type="Pfam" id="PF00347"/>
    </source>
</evidence>
<reference evidence="4" key="1">
    <citation type="journal article" date="2015" name="Nature">
        <title>Complex archaea that bridge the gap between prokaryotes and eukaryotes.</title>
        <authorList>
            <person name="Spang A."/>
            <person name="Saw J.H."/>
            <person name="Jorgensen S.L."/>
            <person name="Zaremba-Niedzwiedzka K."/>
            <person name="Martijn J."/>
            <person name="Lind A.E."/>
            <person name="van Eijk R."/>
            <person name="Schleper C."/>
            <person name="Guy L."/>
            <person name="Ettema T.J."/>
        </authorList>
    </citation>
    <scope>NUCLEOTIDE SEQUENCE</scope>
</reference>
<evidence type="ECO:0000256" key="1">
    <source>
        <dbReference type="ARBA" id="ARBA00022980"/>
    </source>
</evidence>